<dbReference type="Proteomes" id="UP000218785">
    <property type="component" value="Chromosome"/>
</dbReference>
<protein>
    <submittedName>
        <fullName evidence="1">Uncharacterized protein</fullName>
    </submittedName>
</protein>
<dbReference type="EMBL" id="AP018248">
    <property type="protein sequence ID" value="BAZ00910.1"/>
    <property type="molecule type" value="Genomic_DNA"/>
</dbReference>
<dbReference type="KEGG" id="ttq:NIES37_49080"/>
<dbReference type="RefSeq" id="WP_096580138.1">
    <property type="nucleotide sequence ID" value="NZ_CAWNJS010000001.1"/>
</dbReference>
<evidence type="ECO:0000313" key="2">
    <source>
        <dbReference type="Proteomes" id="UP000218785"/>
    </source>
</evidence>
<keyword evidence="2" id="KW-1185">Reference proteome</keyword>
<evidence type="ECO:0000313" key="1">
    <source>
        <dbReference type="EMBL" id="BAZ00910.1"/>
    </source>
</evidence>
<gene>
    <name evidence="1" type="ORF">NIES37_49080</name>
</gene>
<proteinExistence type="predicted"/>
<dbReference type="AlphaFoldDB" id="A0A1Z4N589"/>
<reference evidence="1 2" key="1">
    <citation type="submission" date="2017-06" db="EMBL/GenBank/DDBJ databases">
        <title>Genome sequencing of cyanobaciteial culture collection at National Institute for Environmental Studies (NIES).</title>
        <authorList>
            <person name="Hirose Y."/>
            <person name="Shimura Y."/>
            <person name="Fujisawa T."/>
            <person name="Nakamura Y."/>
            <person name="Kawachi M."/>
        </authorList>
    </citation>
    <scope>NUCLEOTIDE SEQUENCE [LARGE SCALE GENOMIC DNA]</scope>
    <source>
        <strain evidence="1 2">NIES-37</strain>
    </source>
</reference>
<sequence>MSQNLISLSRRDQAIALLDETVYAMIDHRRLSETIASHLGLQMQGETTEDDRLHNTVQLRKFMSSVGRGCKRRQKD</sequence>
<organism evidence="1 2">
    <name type="scientific">Tolypothrix tenuis PCC 7101</name>
    <dbReference type="NCBI Taxonomy" id="231146"/>
    <lineage>
        <taxon>Bacteria</taxon>
        <taxon>Bacillati</taxon>
        <taxon>Cyanobacteriota</taxon>
        <taxon>Cyanophyceae</taxon>
        <taxon>Nostocales</taxon>
        <taxon>Tolypothrichaceae</taxon>
        <taxon>Tolypothrix</taxon>
    </lineage>
</organism>
<name>A0A1Z4N589_9CYAN</name>
<accession>A0A1Z4N589</accession>